<dbReference type="SUPFAM" id="SSF55874">
    <property type="entry name" value="ATPase domain of HSP90 chaperone/DNA topoisomerase II/histidine kinase"/>
    <property type="match status" value="1"/>
</dbReference>
<comment type="caution">
    <text evidence="6">The sequence shown here is derived from an EMBL/GenBank/DDBJ whole genome shotgun (WGS) entry which is preliminary data.</text>
</comment>
<feature type="transmembrane region" description="Helical" evidence="4">
    <location>
        <begin position="277"/>
        <end position="298"/>
    </location>
</feature>
<evidence type="ECO:0000256" key="2">
    <source>
        <dbReference type="ARBA" id="ARBA00022777"/>
    </source>
</evidence>
<feature type="transmembrane region" description="Helical" evidence="4">
    <location>
        <begin position="218"/>
        <end position="238"/>
    </location>
</feature>
<dbReference type="PANTHER" id="PTHR24421">
    <property type="entry name" value="NITRATE/NITRITE SENSOR PROTEIN NARX-RELATED"/>
    <property type="match status" value="1"/>
</dbReference>
<evidence type="ECO:0000259" key="5">
    <source>
        <dbReference type="PROSITE" id="PS50109"/>
    </source>
</evidence>
<evidence type="ECO:0000256" key="4">
    <source>
        <dbReference type="SAM" id="Phobius"/>
    </source>
</evidence>
<dbReference type="InterPro" id="IPR003594">
    <property type="entry name" value="HATPase_dom"/>
</dbReference>
<dbReference type="Proteomes" id="UP001603978">
    <property type="component" value="Unassembled WGS sequence"/>
</dbReference>
<organism evidence="6 7">
    <name type="scientific">Nonomuraea marmarensis</name>
    <dbReference type="NCBI Taxonomy" id="3351344"/>
    <lineage>
        <taxon>Bacteria</taxon>
        <taxon>Bacillati</taxon>
        <taxon>Actinomycetota</taxon>
        <taxon>Actinomycetes</taxon>
        <taxon>Streptosporangiales</taxon>
        <taxon>Streptosporangiaceae</taxon>
        <taxon>Nonomuraea</taxon>
    </lineage>
</organism>
<dbReference type="PROSITE" id="PS50109">
    <property type="entry name" value="HIS_KIN"/>
    <property type="match status" value="1"/>
</dbReference>
<dbReference type="InterPro" id="IPR050482">
    <property type="entry name" value="Sensor_HK_TwoCompSys"/>
</dbReference>
<keyword evidence="2 6" id="KW-0418">Kinase</keyword>
<reference evidence="6 7" key="1">
    <citation type="submission" date="2024-10" db="EMBL/GenBank/DDBJ databases">
        <authorList>
            <person name="Topkara A.R."/>
            <person name="Saygin H."/>
        </authorList>
    </citation>
    <scope>NUCLEOTIDE SEQUENCE [LARGE SCALE GENOMIC DNA]</scope>
    <source>
        <strain evidence="6 7">M3C6</strain>
    </source>
</reference>
<dbReference type="Gene3D" id="1.20.5.1930">
    <property type="match status" value="1"/>
</dbReference>
<dbReference type="Gene3D" id="3.30.450.40">
    <property type="match status" value="1"/>
</dbReference>
<accession>A0ABW7AQ35</accession>
<keyword evidence="4" id="KW-0812">Transmembrane</keyword>
<dbReference type="Gene3D" id="3.30.565.10">
    <property type="entry name" value="Histidine kinase-like ATPase, C-terminal domain"/>
    <property type="match status" value="1"/>
</dbReference>
<dbReference type="SUPFAM" id="SSF55781">
    <property type="entry name" value="GAF domain-like"/>
    <property type="match status" value="1"/>
</dbReference>
<keyword evidence="3" id="KW-0902">Two-component regulatory system</keyword>
<dbReference type="RefSeq" id="WP_393174359.1">
    <property type="nucleotide sequence ID" value="NZ_JBICRM010000037.1"/>
</dbReference>
<feature type="transmembrane region" description="Helical" evidence="4">
    <location>
        <begin position="187"/>
        <end position="206"/>
    </location>
</feature>
<protein>
    <submittedName>
        <fullName evidence="6">GAF domain-containing sensor histidine kinase</fullName>
    </submittedName>
</protein>
<feature type="transmembrane region" description="Helical" evidence="4">
    <location>
        <begin position="43"/>
        <end position="62"/>
    </location>
</feature>
<dbReference type="EMBL" id="JBICRM010000037">
    <property type="protein sequence ID" value="MFG1709512.1"/>
    <property type="molecule type" value="Genomic_DNA"/>
</dbReference>
<dbReference type="SMART" id="SM00387">
    <property type="entry name" value="HATPase_c"/>
    <property type="match status" value="1"/>
</dbReference>
<keyword evidence="4" id="KW-1133">Transmembrane helix</keyword>
<evidence type="ECO:0000256" key="1">
    <source>
        <dbReference type="ARBA" id="ARBA00022679"/>
    </source>
</evidence>
<dbReference type="InterPro" id="IPR029016">
    <property type="entry name" value="GAF-like_dom_sf"/>
</dbReference>
<dbReference type="InterPro" id="IPR036890">
    <property type="entry name" value="HATPase_C_sf"/>
</dbReference>
<sequence>MTRTRSPAWPTIALGVQVTLVAWWVAFMVAFAPQSGFGLSESAPLLAGAVAMTGLIVVGMVLERRVPGHPLAPILIVPWVLTTGYFADIGWVLAADQHGWPGVGAGLALTAPLQMWSSIGVVWLLFRFPTGRPLGRGWDLYQRFAVATIVLDTLLRTFDPLTHGTPLERPNPVGIAALARAEWVFDVLSGLYVLHVVAGFGCLITRYRRGDPVERQQLRWVAVAAAALAAGVAVTVAPSGSWELFVLAGAILLMPAAIGVAVLRYRLWDLGLIVRRAVVYTVLTGLLLTGYIGLVLLLRSLLPGLLPELLMTAVIAVVTLPLRELLQSAFDRILYGSRRDPYAVVRELGARLQAGAEPPLPMAVRELALALRLPHVAIVLPGGAVAARYDSGSAEAGTGERLPLRHGGTVVGELVAARRHPAEPLTPHDHRLLSDLAGHLGVAVHAADLDHRLRDSHARLLKARAEERTRIQGDLHDELGPLLGAASLRIQAARNLLGANGRTGRAEEAVAAAGADVARAMREIRRILADLQPSTLTEHGLIAALREHSSSWAGNLDLRLDLPKTLPPLDPVTEQAAYRIVVEALHNAERHSGGSTVLLRLRHSGGRLEIEVSDDGTGIAPQTQPGLGLQSMRQRAERLGGTLTLAARAAGGVRVNGTIPT</sequence>
<feature type="transmembrane region" description="Helical" evidence="4">
    <location>
        <begin position="74"/>
        <end position="94"/>
    </location>
</feature>
<keyword evidence="1" id="KW-0808">Transferase</keyword>
<dbReference type="CDD" id="cd16917">
    <property type="entry name" value="HATPase_UhpB-NarQ-NarX-like"/>
    <property type="match status" value="1"/>
</dbReference>
<dbReference type="GO" id="GO:0016301">
    <property type="term" value="F:kinase activity"/>
    <property type="evidence" value="ECO:0007669"/>
    <property type="project" value="UniProtKB-KW"/>
</dbReference>
<gene>
    <name evidence="6" type="ORF">ACFLIM_40640</name>
</gene>
<evidence type="ECO:0000256" key="3">
    <source>
        <dbReference type="ARBA" id="ARBA00023012"/>
    </source>
</evidence>
<evidence type="ECO:0000313" key="7">
    <source>
        <dbReference type="Proteomes" id="UP001603978"/>
    </source>
</evidence>
<feature type="transmembrane region" description="Helical" evidence="4">
    <location>
        <begin position="244"/>
        <end position="265"/>
    </location>
</feature>
<name>A0ABW7AQ35_9ACTN</name>
<dbReference type="Pfam" id="PF02518">
    <property type="entry name" value="HATPase_c"/>
    <property type="match status" value="1"/>
</dbReference>
<keyword evidence="7" id="KW-1185">Reference proteome</keyword>
<proteinExistence type="predicted"/>
<feature type="transmembrane region" description="Helical" evidence="4">
    <location>
        <begin position="140"/>
        <end position="158"/>
    </location>
</feature>
<dbReference type="InterPro" id="IPR011712">
    <property type="entry name" value="Sig_transdc_His_kin_sub3_dim/P"/>
</dbReference>
<feature type="domain" description="Histidine kinase" evidence="5">
    <location>
        <begin position="470"/>
        <end position="661"/>
    </location>
</feature>
<feature type="transmembrane region" description="Helical" evidence="4">
    <location>
        <begin position="12"/>
        <end position="31"/>
    </location>
</feature>
<dbReference type="InterPro" id="IPR005467">
    <property type="entry name" value="His_kinase_dom"/>
</dbReference>
<evidence type="ECO:0000313" key="6">
    <source>
        <dbReference type="EMBL" id="MFG1709512.1"/>
    </source>
</evidence>
<dbReference type="Pfam" id="PF07730">
    <property type="entry name" value="HisKA_3"/>
    <property type="match status" value="1"/>
</dbReference>
<feature type="transmembrane region" description="Helical" evidence="4">
    <location>
        <begin position="106"/>
        <end position="128"/>
    </location>
</feature>
<keyword evidence="4" id="KW-0472">Membrane</keyword>